<protein>
    <submittedName>
        <fullName evidence="1">Uncharacterized protein</fullName>
    </submittedName>
</protein>
<proteinExistence type="predicted"/>
<dbReference type="EMBL" id="KE504179">
    <property type="protein sequence ID" value="EPS97132.1"/>
    <property type="molecule type" value="Genomic_DNA"/>
</dbReference>
<keyword evidence="2" id="KW-1185">Reference proteome</keyword>
<sequence>MDALAISTAKVGEVNTAQEHSISSVDFRWNVTSGVPLMKALGFASASLDKTVEGSGRGGNFKWTAESGVPLMDALGLSGV</sequence>
<dbReference type="Proteomes" id="UP000015241">
    <property type="component" value="Unassembled WGS sequence"/>
</dbReference>
<reference evidence="1 2" key="1">
    <citation type="journal article" date="2012" name="Science">
        <title>The Paleozoic origin of enzymatic lignin decomposition reconstructed from 31 fungal genomes.</title>
        <authorList>
            <person name="Floudas D."/>
            <person name="Binder M."/>
            <person name="Riley R."/>
            <person name="Barry K."/>
            <person name="Blanchette R.A."/>
            <person name="Henrissat B."/>
            <person name="Martinez A.T."/>
            <person name="Otillar R."/>
            <person name="Spatafora J.W."/>
            <person name="Yadav J.S."/>
            <person name="Aerts A."/>
            <person name="Benoit I."/>
            <person name="Boyd A."/>
            <person name="Carlson A."/>
            <person name="Copeland A."/>
            <person name="Coutinho P.M."/>
            <person name="de Vries R.P."/>
            <person name="Ferreira P."/>
            <person name="Findley K."/>
            <person name="Foster B."/>
            <person name="Gaskell J."/>
            <person name="Glotzer D."/>
            <person name="Gorecki P."/>
            <person name="Heitman J."/>
            <person name="Hesse C."/>
            <person name="Hori C."/>
            <person name="Igarashi K."/>
            <person name="Jurgens J.A."/>
            <person name="Kallen N."/>
            <person name="Kersten P."/>
            <person name="Kohler A."/>
            <person name="Kuees U."/>
            <person name="Kumar T.K.A."/>
            <person name="Kuo A."/>
            <person name="LaButti K."/>
            <person name="Larrondo L.F."/>
            <person name="Lindquist E."/>
            <person name="Ling A."/>
            <person name="Lombard V."/>
            <person name="Lucas S."/>
            <person name="Lundell T."/>
            <person name="Martin R."/>
            <person name="McLaughlin D.J."/>
            <person name="Morgenstern I."/>
            <person name="Morin E."/>
            <person name="Murat C."/>
            <person name="Nagy L.G."/>
            <person name="Nolan M."/>
            <person name="Ohm R.A."/>
            <person name="Patyshakuliyeva A."/>
            <person name="Rokas A."/>
            <person name="Ruiz-Duenas F.J."/>
            <person name="Sabat G."/>
            <person name="Salamov A."/>
            <person name="Samejima M."/>
            <person name="Schmutz J."/>
            <person name="Slot J.C."/>
            <person name="St John F."/>
            <person name="Stenlid J."/>
            <person name="Sun H."/>
            <person name="Sun S."/>
            <person name="Syed K."/>
            <person name="Tsang A."/>
            <person name="Wiebenga A."/>
            <person name="Young D."/>
            <person name="Pisabarro A."/>
            <person name="Eastwood D.C."/>
            <person name="Martin F."/>
            <person name="Cullen D."/>
            <person name="Grigoriev I.V."/>
            <person name="Hibbett D.S."/>
        </authorList>
    </citation>
    <scope>NUCLEOTIDE SEQUENCE</scope>
    <source>
        <strain evidence="2">FP-58527</strain>
    </source>
</reference>
<gene>
    <name evidence="1" type="ORF">FOMPIDRAFT_1025143</name>
</gene>
<evidence type="ECO:0000313" key="2">
    <source>
        <dbReference type="Proteomes" id="UP000015241"/>
    </source>
</evidence>
<dbReference type="InParanoid" id="S8DWZ6"/>
<dbReference type="HOGENOM" id="CLU_2596522_0_0_1"/>
<feature type="non-terminal residue" evidence="1">
    <location>
        <position position="80"/>
    </location>
</feature>
<accession>S8DWZ6</accession>
<evidence type="ECO:0000313" key="1">
    <source>
        <dbReference type="EMBL" id="EPS97132.1"/>
    </source>
</evidence>
<name>S8DWZ6_FOMSC</name>
<dbReference type="AlphaFoldDB" id="S8DWZ6"/>
<organism evidence="1 2">
    <name type="scientific">Fomitopsis schrenkii</name>
    <name type="common">Brown rot fungus</name>
    <dbReference type="NCBI Taxonomy" id="2126942"/>
    <lineage>
        <taxon>Eukaryota</taxon>
        <taxon>Fungi</taxon>
        <taxon>Dikarya</taxon>
        <taxon>Basidiomycota</taxon>
        <taxon>Agaricomycotina</taxon>
        <taxon>Agaricomycetes</taxon>
        <taxon>Polyporales</taxon>
        <taxon>Fomitopsis</taxon>
    </lineage>
</organism>